<proteinExistence type="evidence at protein level"/>
<protein>
    <submittedName>
        <fullName evidence="1">DNRLRE domain-containing protein</fullName>
    </submittedName>
</protein>
<organism evidence="1">
    <name type="scientific">Dysgonomonas sp. HDW5A</name>
    <dbReference type="NCBI Taxonomy" id="2714926"/>
    <lineage>
        <taxon>Bacteria</taxon>
        <taxon>Pseudomonadati</taxon>
        <taxon>Bacteroidota</taxon>
        <taxon>Bacteroidia</taxon>
        <taxon>Bacteroidales</taxon>
        <taxon>Dysgonomonadaceae</taxon>
        <taxon>Dysgonomonas</taxon>
    </lineage>
</organism>
<keyword evidence="2" id="KW-0002">3D-structure</keyword>
<dbReference type="EMBL" id="CP049857">
    <property type="protein sequence ID" value="QIK61519.1"/>
    <property type="molecule type" value="Genomic_DNA"/>
</dbReference>
<evidence type="ECO:0000313" key="1">
    <source>
        <dbReference type="EMBL" id="QIK61519.1"/>
    </source>
</evidence>
<reference evidence="1" key="1">
    <citation type="submission" date="2020-03" db="EMBL/GenBank/DDBJ databases">
        <title>Dysgonomonas sp. nov. isolated from Hydrophilus acuminatus.</title>
        <authorList>
            <person name="Hyun D.-W."/>
            <person name="Bae J.-W."/>
        </authorList>
    </citation>
    <scope>NUCLEOTIDE SEQUENCE</scope>
    <source>
        <strain evidence="1">HDW5A</strain>
    </source>
</reference>
<name>A0ACD6BAD6_9BACT</name>
<dbReference type="PDB" id="8WAB">
    <property type="method" value="X-ray"/>
    <property type="resolution" value="2.20 A"/>
    <property type="chains" value="A/B=731-923"/>
</dbReference>
<accession>A0A6G7XAP5</accession>
<sequence length="1188" mass="132070">MKNIIKKHLYTNKRCLNFLILFIGLTFLSSLYASKNQTSDDTKADVFEVVMERIQSAHKSVNVTTMENNTTYYLSVIQEDGSFPDINYADNAQTDWKPIGHLDRMKSMVLAYTMTNSKYFGDAAVYNTIVKMLGFWYDKHPLSTNWYMQKIACPQRMGVMLILMRSGAQQLPATLENNLLARMKSEGGKPDEPGSQGTGANKLDIATHWIYRGCLTKDTSVLSFGADQVYFPIFLTTGEGLQHDYSYQQHGNQLYVGGYGHVFVNGISSIAEYMVGTPYALSGEKLDLLSQFMRTIYLPIIRGKYFLYNVLGRGVSRKNGLSQSGFATVVNRMIALDPANTEEYEAAVKRLKGTESPGYGLKSTNTHFWRSDYTLHQRPGYTFDVRTASKYTCRNENGNEENLKGYFLADGATDIAINGDEYVDIFPVWDWAKIPGVTAPSLITIPKPAQWGQVGTSTFAGGVSDGKYGVSTYWLNDNNYNINTTAKKSWFFFDDEVVCLGAAIASTVAQTINTTLNQSLLQGSVIANTNGTETILSKGSHNYVNPSWVLHNGIGYIFPQGGNISITNQDQTGTWKSINAPSSDEVITKEVFKMWFNHGVKPTNGSYSYIVVPNKTTSAEMNTYSSADIEILANTDSIQAVRHKGLNILSLVFYKAATFRNGDVTVYADRGCALILKNVGTPKVEVYISDPSRVQSNVTLRTKFPTIGGTKELKCTLPKHPDSYAGSTFKYIIDQDTPEYVSVKYKSVYAIEDSWVRDGDYANTNYGTANTLVVKKDGDGYNREAYIKFDLQNIDITKYQNIFLALYVANSNTSIHDTQWNIGYVADNTWSEKSITWNNRPVTTNTIATVSTVPAGSNVMVDISQAVFNEIKNNSKTLTLHISSTTRGADGKTDAQFYSKEGSDPLKAPQLMLQEKGESNTASSEFIAIEDAWVRDGSFANTNYGTTNTLTIKKDGDGYNREVYFKFNLENTSFDEIDNVYLKLSVSYANISIQNTSWQIVPVANTWTESTLTWANKPSVLAEPIATVNGLPAGSDVQVDITEYVRSEYKKGNKIISLHVSSTSKGSDGKTDAQFYSKESSDVNKHPKLLIEFKSLASTLRTVELISDTRVSTTVYPNPVLRGNILFIDFPKETNTAEIRIIDMSGRTLLITKDHSVDSSKLPSGVYVLSIKDNKHPELNESLKLMVK</sequence>
<gene>
    <name evidence="1" type="ORF">G7050_17395</name>
</gene>
<reference evidence="2" key="2">
    <citation type="submission" date="2023-09" db="PDB data bank">
        <title>Structure of a carbohydrate binding module at 2.2 Angstroms resolution.</title>
        <authorList>
            <person name="Liu G.C."/>
            <person name="Chang Y.G."/>
        </authorList>
    </citation>
    <scope>X-RAY CRYSTALLOGRAPHY (2.20 ANGSTROMS) OF 731-923</scope>
</reference>
<accession>A0ACD6BAD6</accession>
<evidence type="ECO:0007829" key="2">
    <source>
        <dbReference type="PDB" id="8WAB"/>
    </source>
</evidence>